<dbReference type="OrthoDB" id="2499658at2759"/>
<keyword evidence="3" id="KW-1185">Reference proteome</keyword>
<evidence type="ECO:0000313" key="3">
    <source>
        <dbReference type="Proteomes" id="UP000054383"/>
    </source>
</evidence>
<feature type="compositionally biased region" description="Basic and acidic residues" evidence="1">
    <location>
        <begin position="247"/>
        <end position="262"/>
    </location>
</feature>
<dbReference type="STRING" id="28573.A0A0U1LJP1"/>
<dbReference type="Proteomes" id="UP000054383">
    <property type="component" value="Unassembled WGS sequence"/>
</dbReference>
<evidence type="ECO:0000256" key="1">
    <source>
        <dbReference type="SAM" id="MobiDB-lite"/>
    </source>
</evidence>
<organism evidence="2 3">
    <name type="scientific">Talaromyces islandicus</name>
    <name type="common">Penicillium islandicum</name>
    <dbReference type="NCBI Taxonomy" id="28573"/>
    <lineage>
        <taxon>Eukaryota</taxon>
        <taxon>Fungi</taxon>
        <taxon>Dikarya</taxon>
        <taxon>Ascomycota</taxon>
        <taxon>Pezizomycotina</taxon>
        <taxon>Eurotiomycetes</taxon>
        <taxon>Eurotiomycetidae</taxon>
        <taxon>Eurotiales</taxon>
        <taxon>Trichocomaceae</taxon>
        <taxon>Talaromyces</taxon>
        <taxon>Talaromyces sect. Islandici</taxon>
    </lineage>
</organism>
<name>A0A0U1LJP1_TALIS</name>
<sequence>MNTYRRPSQEQYAYSSDPASIAACYETPTSPELSYHSSSSYNMMHPFSSYPSAMSSYYGPQTPMGDLPGTVMHPALGALPTTRHEQQSSFRDPRYMNSPRYMHAPHFMSMGDSVDYGIENQESFNEDSMLSEPVCPPLDGFPNVEEFDDLMKSYVNDLSIKKQDKALINAKRAHNIRIVLDNPKDTGIESAQFRFWVKKMFQLDYRTSDVRMALWLWKLICHEGKPVAIREKLFKILTRAHQQCQHGGRDKTSTHIPEEARHTSSSPDSSLTCTAVPPVATAVVVVVVVAVIDANQQPTPTQIIITTLITMYPGRRLIVTTTIPII</sequence>
<proteinExistence type="predicted"/>
<feature type="region of interest" description="Disordered" evidence="1">
    <location>
        <begin position="245"/>
        <end position="271"/>
    </location>
</feature>
<evidence type="ECO:0000313" key="2">
    <source>
        <dbReference type="EMBL" id="CRG83237.1"/>
    </source>
</evidence>
<dbReference type="EMBL" id="CVMT01000001">
    <property type="protein sequence ID" value="CRG83237.1"/>
    <property type="molecule type" value="Genomic_DNA"/>
</dbReference>
<gene>
    <name evidence="2" type="ORF">PISL3812_00588</name>
</gene>
<protein>
    <submittedName>
        <fullName evidence="2">Uncharacterized protein</fullName>
    </submittedName>
</protein>
<reference evidence="2 3" key="1">
    <citation type="submission" date="2015-04" db="EMBL/GenBank/DDBJ databases">
        <authorList>
            <person name="Syromyatnikov M.Y."/>
            <person name="Popov V.N."/>
        </authorList>
    </citation>
    <scope>NUCLEOTIDE SEQUENCE [LARGE SCALE GENOMIC DNA]</scope>
    <source>
        <strain evidence="2">WF-38-12</strain>
    </source>
</reference>
<accession>A0A0U1LJP1</accession>
<dbReference type="AlphaFoldDB" id="A0A0U1LJP1"/>